<dbReference type="PANTHER" id="PTHR46203:SF1">
    <property type="entry name" value="MITOCHONDRIAL TRANSLATION RELEASE FACTOR IN RESCUE"/>
    <property type="match status" value="1"/>
</dbReference>
<keyword evidence="3" id="KW-0809">Transit peptide</keyword>
<keyword evidence="4" id="KW-0496">Mitochondrion</keyword>
<evidence type="ECO:0000256" key="4">
    <source>
        <dbReference type="ARBA" id="ARBA00023128"/>
    </source>
</evidence>
<evidence type="ECO:0000256" key="3">
    <source>
        <dbReference type="ARBA" id="ARBA00022946"/>
    </source>
</evidence>
<evidence type="ECO:0000259" key="5">
    <source>
        <dbReference type="Pfam" id="PF00472"/>
    </source>
</evidence>
<evidence type="ECO:0000256" key="2">
    <source>
        <dbReference type="ARBA" id="ARBA00010835"/>
    </source>
</evidence>
<gene>
    <name evidence="6" type="ORF">HNAJ_LOCUS3741</name>
</gene>
<dbReference type="InterPro" id="IPR000352">
    <property type="entry name" value="Pep_chain_release_fac_I"/>
</dbReference>
<proteinExistence type="inferred from homology"/>
<evidence type="ECO:0000313" key="6">
    <source>
        <dbReference type="EMBL" id="VDN99600.1"/>
    </source>
</evidence>
<dbReference type="OrthoDB" id="277888at2759"/>
<dbReference type="AlphaFoldDB" id="A0A0R3T9K2"/>
<dbReference type="SUPFAM" id="SSF75620">
    <property type="entry name" value="Release factor"/>
    <property type="match status" value="1"/>
</dbReference>
<organism evidence="8">
    <name type="scientific">Rodentolepis nana</name>
    <name type="common">Dwarf tapeworm</name>
    <name type="synonym">Hymenolepis nana</name>
    <dbReference type="NCBI Taxonomy" id="102285"/>
    <lineage>
        <taxon>Eukaryota</taxon>
        <taxon>Metazoa</taxon>
        <taxon>Spiralia</taxon>
        <taxon>Lophotrochozoa</taxon>
        <taxon>Platyhelminthes</taxon>
        <taxon>Cestoda</taxon>
        <taxon>Eucestoda</taxon>
        <taxon>Cyclophyllidea</taxon>
        <taxon>Hymenolepididae</taxon>
        <taxon>Rodentolepis</taxon>
    </lineage>
</organism>
<dbReference type="Gene3D" id="3.30.160.20">
    <property type="match status" value="1"/>
</dbReference>
<reference evidence="6 7" key="2">
    <citation type="submission" date="2018-11" db="EMBL/GenBank/DDBJ databases">
        <authorList>
            <consortium name="Pathogen Informatics"/>
        </authorList>
    </citation>
    <scope>NUCLEOTIDE SEQUENCE [LARGE SCALE GENOMIC DNA]</scope>
</reference>
<dbReference type="GO" id="GO:0005739">
    <property type="term" value="C:mitochondrion"/>
    <property type="evidence" value="ECO:0007669"/>
    <property type="project" value="UniProtKB-SubCell"/>
</dbReference>
<dbReference type="InterPro" id="IPR045853">
    <property type="entry name" value="Pep_chain_release_fac_I_sf"/>
</dbReference>
<comment type="subcellular location">
    <subcellularLocation>
        <location evidence="1">Mitochondrion</location>
    </subcellularLocation>
</comment>
<comment type="similarity">
    <text evidence="2">Belongs to the prokaryotic/mitochondrial release factor family.</text>
</comment>
<evidence type="ECO:0000313" key="7">
    <source>
        <dbReference type="Proteomes" id="UP000278807"/>
    </source>
</evidence>
<evidence type="ECO:0000313" key="8">
    <source>
        <dbReference type="WBParaSite" id="HNAJ_0000374101-mRNA-1"/>
    </source>
</evidence>
<accession>A0A0R3T9K2</accession>
<feature type="domain" description="Prokaryotic-type class I peptide chain release factors" evidence="5">
    <location>
        <begin position="45"/>
        <end position="144"/>
    </location>
</feature>
<dbReference type="WBParaSite" id="HNAJ_0000374101-mRNA-1">
    <property type="protein sequence ID" value="HNAJ_0000374101-mRNA-1"/>
    <property type="gene ID" value="HNAJ_0000374101"/>
</dbReference>
<dbReference type="PANTHER" id="PTHR46203">
    <property type="entry name" value="PROBABLE PEPTIDE CHAIN RELEASE FACTOR C12ORF65"/>
    <property type="match status" value="1"/>
</dbReference>
<dbReference type="InterPro" id="IPR052405">
    <property type="entry name" value="Mito_Transl_Release_Factor"/>
</dbReference>
<dbReference type="Proteomes" id="UP000278807">
    <property type="component" value="Unassembled WGS sequence"/>
</dbReference>
<dbReference type="STRING" id="102285.A0A0R3T9K2"/>
<keyword evidence="7" id="KW-1185">Reference proteome</keyword>
<protein>
    <submittedName>
        <fullName evidence="8">RF_PROK_I domain-containing protein</fullName>
    </submittedName>
</protein>
<evidence type="ECO:0000256" key="1">
    <source>
        <dbReference type="ARBA" id="ARBA00004173"/>
    </source>
</evidence>
<dbReference type="EMBL" id="UZAE01002293">
    <property type="protein sequence ID" value="VDN99600.1"/>
    <property type="molecule type" value="Genomic_DNA"/>
</dbReference>
<reference evidence="8" key="1">
    <citation type="submission" date="2017-02" db="UniProtKB">
        <authorList>
            <consortium name="WormBaseParasite"/>
        </authorList>
    </citation>
    <scope>IDENTIFICATION</scope>
</reference>
<sequence length="160" mass="18628">MLRQVTRQLLPAPSLPQSWSLNHLIFFHHSVSLSNCKDGKTSKTPIELNDDELEENFIHGWGPGGQAINKTANCVRLKHIPTGITIKCQDGRNLQVNRLIARRRLIEQLDIHFNREESERAQRKRDAQIKENHRFSRAKRRLEMKAAFKMKLLEEEAKSQ</sequence>
<name>A0A0R3T9K2_RODNA</name>
<dbReference type="GO" id="GO:0003747">
    <property type="term" value="F:translation release factor activity"/>
    <property type="evidence" value="ECO:0007669"/>
    <property type="project" value="InterPro"/>
</dbReference>
<dbReference type="Pfam" id="PF00472">
    <property type="entry name" value="RF-1"/>
    <property type="match status" value="1"/>
</dbReference>